<geneLocation type="plasmid" evidence="3 4">
    <name>pBPHYT01</name>
</geneLocation>
<feature type="region of interest" description="Disordered" evidence="1">
    <location>
        <begin position="160"/>
        <end position="220"/>
    </location>
</feature>
<dbReference type="HOGENOM" id="CLU_701456_0_0_4"/>
<organism evidence="3 4">
    <name type="scientific">Paraburkholderia phytofirmans (strain DSM 17436 / LMG 22146 / PsJN)</name>
    <name type="common">Burkholderia phytofirmans</name>
    <dbReference type="NCBI Taxonomy" id="398527"/>
    <lineage>
        <taxon>Bacteria</taxon>
        <taxon>Pseudomonadati</taxon>
        <taxon>Pseudomonadota</taxon>
        <taxon>Betaproteobacteria</taxon>
        <taxon>Burkholderiales</taxon>
        <taxon>Burkholderiaceae</taxon>
        <taxon>Paraburkholderia</taxon>
    </lineage>
</organism>
<feature type="compositionally biased region" description="Basic and acidic residues" evidence="1">
    <location>
        <begin position="122"/>
        <end position="131"/>
    </location>
</feature>
<accession>B2TH90</accession>
<feature type="region of interest" description="Disordered" evidence="1">
    <location>
        <begin position="111"/>
        <end position="143"/>
    </location>
</feature>
<dbReference type="AlphaFoldDB" id="B2TH90"/>
<evidence type="ECO:0000313" key="3">
    <source>
        <dbReference type="EMBL" id="ACD21639.1"/>
    </source>
</evidence>
<reference evidence="3 4" key="1">
    <citation type="journal article" date="2011" name="J. Bacteriol.">
        <title>Complete genome sequence of the plant growth-promoting endophyte Burkholderia phytofirmans strain PsJN.</title>
        <authorList>
            <person name="Weilharter A."/>
            <person name="Mitter B."/>
            <person name="Shin M.V."/>
            <person name="Chain P.S."/>
            <person name="Nowak J."/>
            <person name="Sessitsch A."/>
        </authorList>
    </citation>
    <scope>NUCLEOTIDE SEQUENCE [LARGE SCALE GENOMIC DNA]</scope>
    <source>
        <strain evidence="4">DSM 17436 / LMG 22146 / PsJN</strain>
        <plasmid evidence="3 4">pBPHYT01</plasmid>
    </source>
</reference>
<dbReference type="EMBL" id="CP001054">
    <property type="protein sequence ID" value="ACD21639.1"/>
    <property type="molecule type" value="Genomic_DNA"/>
</dbReference>
<dbReference type="RefSeq" id="WP_012431008.1">
    <property type="nucleotide sequence ID" value="NC_010679.1"/>
</dbReference>
<feature type="compositionally biased region" description="Low complexity" evidence="1">
    <location>
        <begin position="190"/>
        <end position="216"/>
    </location>
</feature>
<keyword evidence="3" id="KW-0614">Plasmid</keyword>
<feature type="region of interest" description="Disordered" evidence="1">
    <location>
        <begin position="308"/>
        <end position="343"/>
    </location>
</feature>
<evidence type="ECO:0000313" key="4">
    <source>
        <dbReference type="Proteomes" id="UP000001739"/>
    </source>
</evidence>
<name>B2TH90_PARPJ</name>
<gene>
    <name evidence="3" type="ordered locus">Bphyt_7354</name>
</gene>
<protein>
    <recommendedName>
        <fullName evidence="2">KfrB domain-containing protein</fullName>
    </recommendedName>
</protein>
<feature type="compositionally biased region" description="Basic and acidic residues" evidence="1">
    <location>
        <begin position="160"/>
        <end position="173"/>
    </location>
</feature>
<dbReference type="Pfam" id="PF18790">
    <property type="entry name" value="KfrB"/>
    <property type="match status" value="1"/>
</dbReference>
<dbReference type="Proteomes" id="UP000001739">
    <property type="component" value="Plasmid pBPHYT01"/>
</dbReference>
<feature type="region of interest" description="Disordered" evidence="1">
    <location>
        <begin position="369"/>
        <end position="393"/>
    </location>
</feature>
<dbReference type="InterPro" id="IPR040782">
    <property type="entry name" value="KfrB"/>
</dbReference>
<evidence type="ECO:0000256" key="1">
    <source>
        <dbReference type="SAM" id="MobiDB-lite"/>
    </source>
</evidence>
<dbReference type="OrthoDB" id="8526319at2"/>
<proteinExistence type="predicted"/>
<feature type="domain" description="KfrB" evidence="2">
    <location>
        <begin position="56"/>
        <end position="101"/>
    </location>
</feature>
<feature type="compositionally biased region" description="Low complexity" evidence="1">
    <location>
        <begin position="369"/>
        <end position="378"/>
    </location>
</feature>
<feature type="compositionally biased region" description="Basic and acidic residues" evidence="1">
    <location>
        <begin position="308"/>
        <end position="332"/>
    </location>
</feature>
<dbReference type="KEGG" id="bpy:Bphyt_7354"/>
<evidence type="ECO:0000259" key="2">
    <source>
        <dbReference type="Pfam" id="PF18790"/>
    </source>
</evidence>
<sequence>MEAQFITVSQGARRVDVPDGEGYLKAIESGPSNGLPEGRYNLAEAIEAARDIGHEYHGHVLHQDAKHLFQLVGKEVIKHELTEMAAEQIPEIGKAIAVTYSGAGPHFDPLSIDGINTAAEQPPHKQAEAEHGAAAMSDPRDEAEREYDYLMNAAFERTLHDELRPRNAERRAESTNTRQAAADNGASPSQAQQEQQPQQQRQQQAQEQQQRQAEPQVADTTRNEVRADLIELFTHDPQGIEKFVASEAGDMKGLLAGAKLQEIQGKMDRNIEYAFEMKSVHPDLFGKLADDALKTKVAAHEKYDALAQKRDAGKGGKETDEQERAQERERGNRAAVGSVRTSVEARVHETREVLARSAGLAPMVAVNAMKNNNNAQKAKGPDDQAKTKRGMSM</sequence>